<dbReference type="InterPro" id="IPR026509">
    <property type="entry name" value="TMEM183"/>
</dbReference>
<dbReference type="PANTHER" id="PTHR20988:SF2">
    <property type="entry name" value="TRANSMEMBRANE PROTEIN 183A-RELATED"/>
    <property type="match status" value="1"/>
</dbReference>
<dbReference type="Proteomes" id="UP001231518">
    <property type="component" value="Chromosome 28"/>
</dbReference>
<comment type="caution">
    <text evidence="1">The sequence shown here is derived from an EMBL/GenBank/DDBJ whole genome shotgun (WGS) entry which is preliminary data.</text>
</comment>
<keyword evidence="2" id="KW-1185">Reference proteome</keyword>
<evidence type="ECO:0000313" key="2">
    <source>
        <dbReference type="Proteomes" id="UP001231518"/>
    </source>
</evidence>
<organism evidence="1 2">
    <name type="scientific">Mythimna separata</name>
    <name type="common">Oriental armyworm</name>
    <name type="synonym">Pseudaletia separata</name>
    <dbReference type="NCBI Taxonomy" id="271217"/>
    <lineage>
        <taxon>Eukaryota</taxon>
        <taxon>Metazoa</taxon>
        <taxon>Ecdysozoa</taxon>
        <taxon>Arthropoda</taxon>
        <taxon>Hexapoda</taxon>
        <taxon>Insecta</taxon>
        <taxon>Pterygota</taxon>
        <taxon>Neoptera</taxon>
        <taxon>Endopterygota</taxon>
        <taxon>Lepidoptera</taxon>
        <taxon>Glossata</taxon>
        <taxon>Ditrysia</taxon>
        <taxon>Noctuoidea</taxon>
        <taxon>Noctuidae</taxon>
        <taxon>Noctuinae</taxon>
        <taxon>Hadenini</taxon>
        <taxon>Mythimna</taxon>
    </lineage>
</organism>
<gene>
    <name evidence="1" type="ORF">PYW07_011280</name>
</gene>
<reference evidence="1" key="1">
    <citation type="submission" date="2023-03" db="EMBL/GenBank/DDBJ databases">
        <title>Chromosome-level genomes of two armyworms, Mythimna separata and Mythimna loreyi, provide insights into the biosynthesis and reception of sex pheromones.</title>
        <authorList>
            <person name="Zhao H."/>
        </authorList>
    </citation>
    <scope>NUCLEOTIDE SEQUENCE</scope>
    <source>
        <strain evidence="1">BeijingLab</strain>
        <tissue evidence="1">Pupa</tissue>
    </source>
</reference>
<name>A0AAD7Y9E1_MYTSE</name>
<dbReference type="AlphaFoldDB" id="A0AAD7Y9E1"/>
<evidence type="ECO:0008006" key="3">
    <source>
        <dbReference type="Google" id="ProtNLM"/>
    </source>
</evidence>
<proteinExistence type="predicted"/>
<evidence type="ECO:0000313" key="1">
    <source>
        <dbReference type="EMBL" id="KAJ8707603.1"/>
    </source>
</evidence>
<sequence>MTKKKGKKNVSQDFTINDCANAPKPVKAIRKPAPVLKPAMEPAWDDVEDDTEIVSETAEDGTKQLVYTKKKKDKTPIEERPGIEYPEILFYLISRYIKPEDIGTFAKINKAACAVTKSKAFWILQYKRYCENHPKLPDRLRADSLKAYGLRQTVIRALYHTYDKFTRRICRTDAHPSILVSWVCVNVWYNRGLTYWNVYFKLKKPQVHSSQSPVDKDLIEELGRVDANPEEGAQVLMVTCKGFDRIPALQGMTLSTVKMVLSQGYRHHTLHLGFNSSCYSVKGIVPECEIILDAVVKAIVCSWWHPQYPHSGNFIPRQDQPLLLLKDFFDEDDGS</sequence>
<dbReference type="EMBL" id="JARGEI010000027">
    <property type="protein sequence ID" value="KAJ8707603.1"/>
    <property type="molecule type" value="Genomic_DNA"/>
</dbReference>
<protein>
    <recommendedName>
        <fullName evidence="3">Transmembrane protein 183</fullName>
    </recommendedName>
</protein>
<dbReference type="PANTHER" id="PTHR20988">
    <property type="entry name" value="TRANSMEMBRANE PROTEIN 183A-RELATED"/>
    <property type="match status" value="1"/>
</dbReference>
<dbReference type="GO" id="GO:0019005">
    <property type="term" value="C:SCF ubiquitin ligase complex"/>
    <property type="evidence" value="ECO:0007669"/>
    <property type="project" value="TreeGrafter"/>
</dbReference>
<dbReference type="GO" id="GO:0031647">
    <property type="term" value="P:regulation of protein stability"/>
    <property type="evidence" value="ECO:0007669"/>
    <property type="project" value="TreeGrafter"/>
</dbReference>
<accession>A0AAD7Y9E1</accession>